<reference evidence="1" key="1">
    <citation type="submission" date="2017-10" db="EMBL/GenBank/DDBJ databases">
        <title>Genome sequence of cellulolytic Lachnospiraceae bacterium XHS1971 isolated from hotspring sediment.</title>
        <authorList>
            <person name="Vasudevan G."/>
            <person name="Joshi A.J."/>
            <person name="Hivarkar S."/>
            <person name="Lanjekar V.B."/>
            <person name="Dhakephalkar P.K."/>
            <person name="Dagar S."/>
        </authorList>
    </citation>
    <scope>NUCLEOTIDE SEQUENCE</scope>
    <source>
        <strain evidence="1">XHS1971</strain>
    </source>
</reference>
<comment type="caution">
    <text evidence="1">The sequence shown here is derived from an EMBL/GenBank/DDBJ whole genome shotgun (WGS) entry which is preliminary data.</text>
</comment>
<evidence type="ECO:0000313" key="1">
    <source>
        <dbReference type="EMBL" id="PHV70327.1"/>
    </source>
</evidence>
<organism evidence="1 2">
    <name type="scientific">Sporanaerobium hydrogeniformans</name>
    <dbReference type="NCBI Taxonomy" id="3072179"/>
    <lineage>
        <taxon>Bacteria</taxon>
        <taxon>Bacillati</taxon>
        <taxon>Bacillota</taxon>
        <taxon>Clostridia</taxon>
        <taxon>Lachnospirales</taxon>
        <taxon>Lachnospiraceae</taxon>
        <taxon>Sporanaerobium</taxon>
    </lineage>
</organism>
<name>A0AC61DCM1_9FIRM</name>
<accession>A0AC61DCM1</accession>
<proteinExistence type="predicted"/>
<dbReference type="Proteomes" id="UP000224460">
    <property type="component" value="Unassembled WGS sequence"/>
</dbReference>
<gene>
    <name evidence="1" type="ORF">CS063_10570</name>
</gene>
<dbReference type="EMBL" id="PEDL01000011">
    <property type="protein sequence ID" value="PHV70327.1"/>
    <property type="molecule type" value="Genomic_DNA"/>
</dbReference>
<keyword evidence="2" id="KW-1185">Reference proteome</keyword>
<evidence type="ECO:0000313" key="2">
    <source>
        <dbReference type="Proteomes" id="UP000224460"/>
    </source>
</evidence>
<sequence>MGRWKEKAAVCLMAGAFFIMNVKANTGVYNGKIVDTITKDIKKISQEKKFTQYIQVGYSQVENKELAGIKVGKGEKAILINGAHHGRESMTGMLVYEQAKRMIQMYESGATYQGQRVRDLLDRVAIVFVPIVNPDGVTIAMNKDSKWKANGRGVDLNKNYPTAGATQKTVTKPGALNYAGEKPFSEKETQAIRDLCEQYHFETSIAYHSAGEVIYWWYYQTGQLEKRSIDLVNKVAKATQYKKVSPANSTGGLGMTDWFIQKYKKPAMTIEIGKTVNGKTLSIKEWNAIWDKNKDIPLLLCKDIWDQLPQDIHLTVTQSLNIK</sequence>
<protein>
    <submittedName>
        <fullName evidence="1">Uncharacterized protein</fullName>
    </submittedName>
</protein>